<accession>A0ABP8LYL2</accession>
<protein>
    <recommendedName>
        <fullName evidence="1">FHA domain-containing protein</fullName>
    </recommendedName>
</protein>
<comment type="caution">
    <text evidence="2">The sequence shown here is derived from an EMBL/GenBank/DDBJ whole genome shotgun (WGS) entry which is preliminary data.</text>
</comment>
<proteinExistence type="predicted"/>
<dbReference type="RefSeq" id="WP_345160814.1">
    <property type="nucleotide sequence ID" value="NZ_BAABHC010000017.1"/>
</dbReference>
<dbReference type="SUPFAM" id="SSF49879">
    <property type="entry name" value="SMAD/FHA domain"/>
    <property type="match status" value="1"/>
</dbReference>
<dbReference type="Pfam" id="PF00498">
    <property type="entry name" value="FHA"/>
    <property type="match status" value="1"/>
</dbReference>
<evidence type="ECO:0000313" key="3">
    <source>
        <dbReference type="Proteomes" id="UP001500552"/>
    </source>
</evidence>
<dbReference type="Proteomes" id="UP001500552">
    <property type="component" value="Unassembled WGS sequence"/>
</dbReference>
<evidence type="ECO:0000313" key="2">
    <source>
        <dbReference type="EMBL" id="GAA4438809.1"/>
    </source>
</evidence>
<gene>
    <name evidence="2" type="ORF">GCM10023188_34620</name>
</gene>
<name>A0ABP8LYL2_9BACT</name>
<dbReference type="CDD" id="cd00060">
    <property type="entry name" value="FHA"/>
    <property type="match status" value="1"/>
</dbReference>
<feature type="domain" description="FHA" evidence="1">
    <location>
        <begin position="148"/>
        <end position="204"/>
    </location>
</feature>
<organism evidence="2 3">
    <name type="scientific">Pontibacter saemangeumensis</name>
    <dbReference type="NCBI Taxonomy" id="1084525"/>
    <lineage>
        <taxon>Bacteria</taxon>
        <taxon>Pseudomonadati</taxon>
        <taxon>Bacteroidota</taxon>
        <taxon>Cytophagia</taxon>
        <taxon>Cytophagales</taxon>
        <taxon>Hymenobacteraceae</taxon>
        <taxon>Pontibacter</taxon>
    </lineage>
</organism>
<evidence type="ECO:0000259" key="1">
    <source>
        <dbReference type="Pfam" id="PF00498"/>
    </source>
</evidence>
<dbReference type="EMBL" id="BAABHC010000017">
    <property type="protein sequence ID" value="GAA4438809.1"/>
    <property type="molecule type" value="Genomic_DNA"/>
</dbReference>
<dbReference type="Gene3D" id="2.60.200.20">
    <property type="match status" value="1"/>
</dbReference>
<sequence>MRCYTCGFSNAEGNKVCEKCGTKLNAQAPAVAVAPPKNQAQKTQMEGIPTMRGTNSQQPAWDLDTDEKLRCVACGHYPLRSKVSMESPCPNCGTTGEKKDKPVTNGTMSFSNLIFATSAAAPTTPKVTLVDIATNKAVEFEGEDVVLNRANLNPSDQSISSGQHVQLVKEKGTWHVSDLSSNHATFIQVTDKVAVEAGTHILIGNRIYRIELD</sequence>
<dbReference type="InterPro" id="IPR008984">
    <property type="entry name" value="SMAD_FHA_dom_sf"/>
</dbReference>
<dbReference type="InterPro" id="IPR000253">
    <property type="entry name" value="FHA_dom"/>
</dbReference>
<reference evidence="3" key="1">
    <citation type="journal article" date="2019" name="Int. J. Syst. Evol. Microbiol.">
        <title>The Global Catalogue of Microorganisms (GCM) 10K type strain sequencing project: providing services to taxonomists for standard genome sequencing and annotation.</title>
        <authorList>
            <consortium name="The Broad Institute Genomics Platform"/>
            <consortium name="The Broad Institute Genome Sequencing Center for Infectious Disease"/>
            <person name="Wu L."/>
            <person name="Ma J."/>
        </authorList>
    </citation>
    <scope>NUCLEOTIDE SEQUENCE [LARGE SCALE GENOMIC DNA]</scope>
    <source>
        <strain evidence="3">JCM 17926</strain>
    </source>
</reference>
<keyword evidence="3" id="KW-1185">Reference proteome</keyword>